<evidence type="ECO:0008006" key="3">
    <source>
        <dbReference type="Google" id="ProtNLM"/>
    </source>
</evidence>
<sequence>MLVYCRTKLMFIKGPTEGDILAPGGFCKVIQMKKYLSIECSAKGLTCVGEERRMRAKAKMTARIKIKDTTVVLNNELSLEALEEDIIIIMRSCYLAEIGKITGEVAVRDKDKLDQDIKKALAAELLIRGGGNLELEELLIQKVGLRPSELMAA</sequence>
<comment type="caution">
    <text evidence="1">The sequence shown here is derived from an EMBL/GenBank/DDBJ whole genome shotgun (WGS) entry which is preliminary data.</text>
</comment>
<accession>A0A1F6VLI0</accession>
<reference evidence="1 2" key="1">
    <citation type="journal article" date="2016" name="Nat. Commun.">
        <title>Thousands of microbial genomes shed light on interconnected biogeochemical processes in an aquifer system.</title>
        <authorList>
            <person name="Anantharaman K."/>
            <person name="Brown C.T."/>
            <person name="Hug L.A."/>
            <person name="Sharon I."/>
            <person name="Castelle C.J."/>
            <person name="Probst A.J."/>
            <person name="Thomas B.C."/>
            <person name="Singh A."/>
            <person name="Wilkins M.J."/>
            <person name="Karaoz U."/>
            <person name="Brodie E.L."/>
            <person name="Williams K.H."/>
            <person name="Hubbard S.S."/>
            <person name="Banfield J.F."/>
        </authorList>
    </citation>
    <scope>NUCLEOTIDE SEQUENCE [LARGE SCALE GENOMIC DNA]</scope>
</reference>
<evidence type="ECO:0000313" key="2">
    <source>
        <dbReference type="Proteomes" id="UP000178059"/>
    </source>
</evidence>
<organism evidence="1 2">
    <name type="scientific">Candidatus Nomurabacteria bacterium RIFCSPHIGHO2_01_FULL_42_16</name>
    <dbReference type="NCBI Taxonomy" id="1801743"/>
    <lineage>
        <taxon>Bacteria</taxon>
        <taxon>Candidatus Nomuraibacteriota</taxon>
    </lineage>
</organism>
<dbReference type="AlphaFoldDB" id="A0A1F6VLI0"/>
<name>A0A1F6VLI0_9BACT</name>
<dbReference type="EMBL" id="MFTT01000004">
    <property type="protein sequence ID" value="OGI70520.1"/>
    <property type="molecule type" value="Genomic_DNA"/>
</dbReference>
<gene>
    <name evidence="1" type="ORF">A2824_00980</name>
</gene>
<dbReference type="Proteomes" id="UP000178059">
    <property type="component" value="Unassembled WGS sequence"/>
</dbReference>
<proteinExistence type="predicted"/>
<evidence type="ECO:0000313" key="1">
    <source>
        <dbReference type="EMBL" id="OGI70520.1"/>
    </source>
</evidence>
<protein>
    <recommendedName>
        <fullName evidence="3">Band 7 domain-containing protein</fullName>
    </recommendedName>
</protein>